<protein>
    <submittedName>
        <fullName evidence="1">Integrase</fullName>
    </submittedName>
</protein>
<dbReference type="EMBL" id="AUZX01008666">
    <property type="protein sequence ID" value="EQD54864.1"/>
    <property type="molecule type" value="Genomic_DNA"/>
</dbReference>
<name>T1BNP0_9ZZZZ</name>
<reference evidence="1" key="2">
    <citation type="journal article" date="2014" name="ISME J.">
        <title>Microbial stratification in low pH oxic and suboxic macroscopic growths along an acid mine drainage.</title>
        <authorList>
            <person name="Mendez-Garcia C."/>
            <person name="Mesa V."/>
            <person name="Sprenger R.R."/>
            <person name="Richter M."/>
            <person name="Diez M.S."/>
            <person name="Solano J."/>
            <person name="Bargiela R."/>
            <person name="Golyshina O.V."/>
            <person name="Manteca A."/>
            <person name="Ramos J.L."/>
            <person name="Gallego J.R."/>
            <person name="Llorente I."/>
            <person name="Martins Dos Santos V.A."/>
            <person name="Jensen O.N."/>
            <person name="Pelaez A.I."/>
            <person name="Sanchez J."/>
            <person name="Ferrer M."/>
        </authorList>
    </citation>
    <scope>NUCLEOTIDE SEQUENCE</scope>
</reference>
<reference evidence="1" key="1">
    <citation type="submission" date="2013-08" db="EMBL/GenBank/DDBJ databases">
        <authorList>
            <person name="Mendez C."/>
            <person name="Richter M."/>
            <person name="Ferrer M."/>
            <person name="Sanchez J."/>
        </authorList>
    </citation>
    <scope>NUCLEOTIDE SEQUENCE</scope>
</reference>
<organism evidence="1">
    <name type="scientific">mine drainage metagenome</name>
    <dbReference type="NCBI Taxonomy" id="410659"/>
    <lineage>
        <taxon>unclassified sequences</taxon>
        <taxon>metagenomes</taxon>
        <taxon>ecological metagenomes</taxon>
    </lineage>
</organism>
<sequence length="147" mass="16244">ARLVVPTAHTTELGYCIHDYTMSPCQQHRDCIHCTDLICVKGDEAKERQLRLQLEEARGLLQRAEDATQEGYYGSDRWLEHHTSTVERLSQFCSIIDDPKVPIGAVIQLSPPKPAVETINMQRKIDVANATGRVSSLSSGVAASIGE</sequence>
<dbReference type="AlphaFoldDB" id="T1BNP0"/>
<evidence type="ECO:0000313" key="1">
    <source>
        <dbReference type="EMBL" id="EQD54864.1"/>
    </source>
</evidence>
<feature type="non-terminal residue" evidence="1">
    <location>
        <position position="1"/>
    </location>
</feature>
<gene>
    <name evidence="1" type="ORF">B1A_12010</name>
</gene>
<accession>T1BNP0</accession>
<proteinExistence type="predicted"/>
<comment type="caution">
    <text evidence="1">The sequence shown here is derived from an EMBL/GenBank/DDBJ whole genome shotgun (WGS) entry which is preliminary data.</text>
</comment>